<dbReference type="AlphaFoldDB" id="A0A9Q4ETU8"/>
<dbReference type="KEGG" id="biq:AN935_20685"/>
<dbReference type="RefSeq" id="WP_003236567.1">
    <property type="nucleotide sequence ID" value="NZ_CBCSBO010000002.1"/>
</dbReference>
<comment type="caution">
    <text evidence="1">The sequence shown here is derived from an EMBL/GenBank/DDBJ whole genome shotgun (WGS) entry which is preliminary data.</text>
</comment>
<evidence type="ECO:0000313" key="1">
    <source>
        <dbReference type="EMBL" id="MCY9230461.1"/>
    </source>
</evidence>
<dbReference type="InterPro" id="IPR028994">
    <property type="entry name" value="Integrin_alpha_N"/>
</dbReference>
<sequence length="264" mass="30151">MNLYDFSMAPYWFYAGRHGGLVQHPYLFRQPVSSRAIITSARGDVTGDGVIDEVFLTGTQMPGSPLWRNITLVIRDGRTHQEQRIQLQNNMGYNPSLFLGDMTGDKIDDVAVVVDTGGSGGAIYAYIFAYLNRQFRQVFNSDVFHDEFKYSVSYQNQYKANVISHHQNETYTLDLTYKGREYLNEIYTAQGVLKMPIEGWVNPLSGLYPVDFDRDGTYELLAYQRIAGRYNADSLGYVQTVLKWNGQRFIFDRQTVSIFGSDLS</sequence>
<accession>A0A9Q4ETU8</accession>
<gene>
    <name evidence="1" type="ORF">MOE99_14105</name>
</gene>
<reference evidence="1" key="1">
    <citation type="submission" date="2022-02" db="EMBL/GenBank/DDBJ databases">
        <title>Crop Bioprotection Bacillus Genome Sequencing.</title>
        <authorList>
            <person name="Dunlap C."/>
        </authorList>
    </citation>
    <scope>NUCLEOTIDE SEQUENCE</scope>
    <source>
        <strain evidence="1">T20C13</strain>
    </source>
</reference>
<dbReference type="SUPFAM" id="SSF69318">
    <property type="entry name" value="Integrin alpha N-terminal domain"/>
    <property type="match status" value="1"/>
</dbReference>
<evidence type="ECO:0008006" key="3">
    <source>
        <dbReference type="Google" id="ProtNLM"/>
    </source>
</evidence>
<organism evidence="1 2">
    <name type="scientific">Bacillus inaquosorum</name>
    <dbReference type="NCBI Taxonomy" id="483913"/>
    <lineage>
        <taxon>Bacteria</taxon>
        <taxon>Bacillati</taxon>
        <taxon>Bacillota</taxon>
        <taxon>Bacilli</taxon>
        <taxon>Bacillales</taxon>
        <taxon>Bacillaceae</taxon>
        <taxon>Bacillus</taxon>
    </lineage>
</organism>
<name>A0A9Q4ETU8_9BACI</name>
<proteinExistence type="predicted"/>
<dbReference type="Proteomes" id="UP001066278">
    <property type="component" value="Unassembled WGS sequence"/>
</dbReference>
<protein>
    <recommendedName>
        <fullName evidence="3">Spore coat protein</fullName>
    </recommendedName>
</protein>
<dbReference type="GeneID" id="76980599"/>
<evidence type="ECO:0000313" key="2">
    <source>
        <dbReference type="Proteomes" id="UP001066278"/>
    </source>
</evidence>
<dbReference type="EMBL" id="JALAXJ010000015">
    <property type="protein sequence ID" value="MCY9230461.1"/>
    <property type="molecule type" value="Genomic_DNA"/>
</dbReference>